<dbReference type="InterPro" id="IPR006913">
    <property type="entry name" value="CENP-V/GFA"/>
</dbReference>
<dbReference type="EMBL" id="BSNI01000001">
    <property type="protein sequence ID" value="GLQ15813.1"/>
    <property type="molecule type" value="Genomic_DNA"/>
</dbReference>
<dbReference type="PROSITE" id="PS51891">
    <property type="entry name" value="CENP_V_GFA"/>
    <property type="match status" value="1"/>
</dbReference>
<dbReference type="PANTHER" id="PTHR33337">
    <property type="entry name" value="GFA DOMAIN-CONTAINING PROTEIN"/>
    <property type="match status" value="1"/>
</dbReference>
<dbReference type="Gene3D" id="3.90.1590.10">
    <property type="entry name" value="glutathione-dependent formaldehyde- activating enzyme (gfa)"/>
    <property type="match status" value="1"/>
</dbReference>
<dbReference type="SUPFAM" id="SSF51316">
    <property type="entry name" value="Mss4-like"/>
    <property type="match status" value="1"/>
</dbReference>
<sequence>MTNTLSGSCLCGEIAFEIENQFDNFYFCSCAQCRQITGSAFASNLFAKTTGFRWTKGEEKVKRFKLPNRDIAKTFCPNCGSGVPKISADGQSVMVPAGALNGEPQMPLPKRIFQRERPNWATYYEAYDAFERFPLR</sequence>
<keyword evidence="7" id="KW-1185">Reference proteome</keyword>
<feature type="domain" description="CENP-V/GFA" evidence="5">
    <location>
        <begin position="5"/>
        <end position="125"/>
    </location>
</feature>
<comment type="similarity">
    <text evidence="1">Belongs to the Gfa family.</text>
</comment>
<evidence type="ECO:0000313" key="7">
    <source>
        <dbReference type="Proteomes" id="UP001161405"/>
    </source>
</evidence>
<organism evidence="6 7">
    <name type="scientific">Maritalea porphyrae</name>
    <dbReference type="NCBI Taxonomy" id="880732"/>
    <lineage>
        <taxon>Bacteria</taxon>
        <taxon>Pseudomonadati</taxon>
        <taxon>Pseudomonadota</taxon>
        <taxon>Alphaproteobacteria</taxon>
        <taxon>Hyphomicrobiales</taxon>
        <taxon>Devosiaceae</taxon>
        <taxon>Maritalea</taxon>
    </lineage>
</organism>
<reference evidence="6" key="1">
    <citation type="journal article" date="2014" name="Int. J. Syst. Evol. Microbiol.">
        <title>Complete genome of a new Firmicutes species belonging to the dominant human colonic microbiota ('Ruminococcus bicirculans') reveals two chromosomes and a selective capacity to utilize plant glucans.</title>
        <authorList>
            <consortium name="NISC Comparative Sequencing Program"/>
            <person name="Wegmann U."/>
            <person name="Louis P."/>
            <person name="Goesmann A."/>
            <person name="Henrissat B."/>
            <person name="Duncan S.H."/>
            <person name="Flint H.J."/>
        </authorList>
    </citation>
    <scope>NUCLEOTIDE SEQUENCE</scope>
    <source>
        <strain evidence="6">NBRC 107169</strain>
    </source>
</reference>
<keyword evidence="2" id="KW-0479">Metal-binding</keyword>
<evidence type="ECO:0000256" key="3">
    <source>
        <dbReference type="ARBA" id="ARBA00022833"/>
    </source>
</evidence>
<dbReference type="Proteomes" id="UP001161405">
    <property type="component" value="Unassembled WGS sequence"/>
</dbReference>
<comment type="caution">
    <text evidence="6">The sequence shown here is derived from an EMBL/GenBank/DDBJ whole genome shotgun (WGS) entry which is preliminary data.</text>
</comment>
<evidence type="ECO:0000259" key="5">
    <source>
        <dbReference type="PROSITE" id="PS51891"/>
    </source>
</evidence>
<dbReference type="PANTHER" id="PTHR33337:SF40">
    <property type="entry name" value="CENP-V_GFA DOMAIN-CONTAINING PROTEIN-RELATED"/>
    <property type="match status" value="1"/>
</dbReference>
<name>A0ABQ5UKL0_9HYPH</name>
<evidence type="ECO:0000256" key="4">
    <source>
        <dbReference type="ARBA" id="ARBA00023239"/>
    </source>
</evidence>
<evidence type="ECO:0000256" key="1">
    <source>
        <dbReference type="ARBA" id="ARBA00005495"/>
    </source>
</evidence>
<reference evidence="6" key="2">
    <citation type="submission" date="2023-01" db="EMBL/GenBank/DDBJ databases">
        <title>Draft genome sequence of Maritalea porphyrae strain NBRC 107169.</title>
        <authorList>
            <person name="Sun Q."/>
            <person name="Mori K."/>
        </authorList>
    </citation>
    <scope>NUCLEOTIDE SEQUENCE</scope>
    <source>
        <strain evidence="6">NBRC 107169</strain>
    </source>
</reference>
<proteinExistence type="inferred from homology"/>
<keyword evidence="4" id="KW-0456">Lyase</keyword>
<accession>A0ABQ5UKL0</accession>
<dbReference type="Pfam" id="PF04828">
    <property type="entry name" value="GFA"/>
    <property type="match status" value="1"/>
</dbReference>
<keyword evidence="3" id="KW-0862">Zinc</keyword>
<dbReference type="RefSeq" id="WP_284360857.1">
    <property type="nucleotide sequence ID" value="NZ_BSNI01000001.1"/>
</dbReference>
<gene>
    <name evidence="6" type="ORF">GCM10007879_00620</name>
</gene>
<protein>
    <submittedName>
        <fullName evidence="6">Aldehyde-activating protein</fullName>
    </submittedName>
</protein>
<evidence type="ECO:0000313" key="6">
    <source>
        <dbReference type="EMBL" id="GLQ15813.1"/>
    </source>
</evidence>
<evidence type="ECO:0000256" key="2">
    <source>
        <dbReference type="ARBA" id="ARBA00022723"/>
    </source>
</evidence>
<dbReference type="InterPro" id="IPR011057">
    <property type="entry name" value="Mss4-like_sf"/>
</dbReference>